<sequence>MSAGGAANGVIFLRPQEGKKDELEQFLIKNLKDIRENVAGVLIAFYFWSDEKQEFVVVESFKSTQAMFEYGNSQYHEGMVAKVIELGVTPFQAFTDQSNSQELKDFRTTGQATHFDV</sequence>
<accession>A0AAD4PZN4</accession>
<dbReference type="AlphaFoldDB" id="A0AAD4PZN4"/>
<gene>
    <name evidence="2" type="ORF">BGW36DRAFT_408031</name>
</gene>
<proteinExistence type="predicted"/>
<protein>
    <recommendedName>
        <fullName evidence="1">ABM domain-containing protein</fullName>
    </recommendedName>
</protein>
<name>A0AAD4PZN4_9EURO</name>
<keyword evidence="3" id="KW-1185">Reference proteome</keyword>
<evidence type="ECO:0000259" key="1">
    <source>
        <dbReference type="Pfam" id="PF03992"/>
    </source>
</evidence>
<dbReference type="Gene3D" id="3.30.70.100">
    <property type="match status" value="1"/>
</dbReference>
<feature type="domain" description="ABM" evidence="1">
    <location>
        <begin position="10"/>
        <end position="81"/>
    </location>
</feature>
<dbReference type="RefSeq" id="XP_046071006.1">
    <property type="nucleotide sequence ID" value="XM_046219068.1"/>
</dbReference>
<dbReference type="Proteomes" id="UP001201262">
    <property type="component" value="Unassembled WGS sequence"/>
</dbReference>
<dbReference type="InterPro" id="IPR007138">
    <property type="entry name" value="ABM_dom"/>
</dbReference>
<comment type="caution">
    <text evidence="2">The sequence shown here is derived from an EMBL/GenBank/DDBJ whole genome shotgun (WGS) entry which is preliminary data.</text>
</comment>
<evidence type="ECO:0000313" key="3">
    <source>
        <dbReference type="Proteomes" id="UP001201262"/>
    </source>
</evidence>
<dbReference type="Pfam" id="PF03992">
    <property type="entry name" value="ABM"/>
    <property type="match status" value="1"/>
</dbReference>
<dbReference type="SUPFAM" id="SSF54909">
    <property type="entry name" value="Dimeric alpha+beta barrel"/>
    <property type="match status" value="1"/>
</dbReference>
<reference evidence="2" key="1">
    <citation type="submission" date="2021-12" db="EMBL/GenBank/DDBJ databases">
        <title>Convergent genome expansion in fungi linked to evolution of root-endophyte symbiosis.</title>
        <authorList>
            <consortium name="DOE Joint Genome Institute"/>
            <person name="Ke Y.-H."/>
            <person name="Bonito G."/>
            <person name="Liao H.-L."/>
            <person name="Looney B."/>
            <person name="Rojas-Flechas A."/>
            <person name="Nash J."/>
            <person name="Hameed K."/>
            <person name="Schadt C."/>
            <person name="Martin F."/>
            <person name="Crous P.W."/>
            <person name="Miettinen O."/>
            <person name="Magnuson J.K."/>
            <person name="Labbe J."/>
            <person name="Jacobson D."/>
            <person name="Doktycz M.J."/>
            <person name="Veneault-Fourrey C."/>
            <person name="Kuo A."/>
            <person name="Mondo S."/>
            <person name="Calhoun S."/>
            <person name="Riley R."/>
            <person name="Ohm R."/>
            <person name="LaButti K."/>
            <person name="Andreopoulos B."/>
            <person name="Pangilinan J."/>
            <person name="Nolan M."/>
            <person name="Tritt A."/>
            <person name="Clum A."/>
            <person name="Lipzen A."/>
            <person name="Daum C."/>
            <person name="Barry K."/>
            <person name="Grigoriev I.V."/>
            <person name="Vilgalys R."/>
        </authorList>
    </citation>
    <scope>NUCLEOTIDE SEQUENCE</scope>
    <source>
        <strain evidence="2">PMI_201</strain>
    </source>
</reference>
<dbReference type="InterPro" id="IPR011008">
    <property type="entry name" value="Dimeric_a/b-barrel"/>
</dbReference>
<dbReference type="EMBL" id="JAJTJA010000007">
    <property type="protein sequence ID" value="KAH8696068.1"/>
    <property type="molecule type" value="Genomic_DNA"/>
</dbReference>
<evidence type="ECO:0000313" key="2">
    <source>
        <dbReference type="EMBL" id="KAH8696068.1"/>
    </source>
</evidence>
<organism evidence="2 3">
    <name type="scientific">Talaromyces proteolyticus</name>
    <dbReference type="NCBI Taxonomy" id="1131652"/>
    <lineage>
        <taxon>Eukaryota</taxon>
        <taxon>Fungi</taxon>
        <taxon>Dikarya</taxon>
        <taxon>Ascomycota</taxon>
        <taxon>Pezizomycotina</taxon>
        <taxon>Eurotiomycetes</taxon>
        <taxon>Eurotiomycetidae</taxon>
        <taxon>Eurotiales</taxon>
        <taxon>Trichocomaceae</taxon>
        <taxon>Talaromyces</taxon>
        <taxon>Talaromyces sect. Bacilispori</taxon>
    </lineage>
</organism>
<dbReference type="GeneID" id="70249355"/>